<evidence type="ECO:0000256" key="5">
    <source>
        <dbReference type="SAM" id="MobiDB-lite"/>
    </source>
</evidence>
<keyword evidence="7" id="KW-1185">Reference proteome</keyword>
<feature type="compositionally biased region" description="Basic and acidic residues" evidence="5">
    <location>
        <begin position="1"/>
        <end position="15"/>
    </location>
</feature>
<feature type="region of interest" description="Disordered" evidence="5">
    <location>
        <begin position="1"/>
        <end position="212"/>
    </location>
</feature>
<dbReference type="InterPro" id="IPR050618">
    <property type="entry name" value="Ubq-SigPath_Reg"/>
</dbReference>
<protein>
    <recommendedName>
        <fullName evidence="8">SPRY domain-containing protein</fullName>
    </recommendedName>
</protein>
<reference evidence="6" key="2">
    <citation type="submission" date="2023-06" db="EMBL/GenBank/DDBJ databases">
        <authorList>
            <consortium name="Lawrence Berkeley National Laboratory"/>
            <person name="Haridas S."/>
            <person name="Hensen N."/>
            <person name="Bonometti L."/>
            <person name="Westerberg I."/>
            <person name="Brannstrom I.O."/>
            <person name="Guillou S."/>
            <person name="Cros-Aarteil S."/>
            <person name="Calhoun S."/>
            <person name="Kuo A."/>
            <person name="Mondo S."/>
            <person name="Pangilinan J."/>
            <person name="Riley R."/>
            <person name="Labutti K."/>
            <person name="Andreopoulos B."/>
            <person name="Lipzen A."/>
            <person name="Chen C."/>
            <person name="Yanf M."/>
            <person name="Daum C."/>
            <person name="Ng V."/>
            <person name="Clum A."/>
            <person name="Steindorff A."/>
            <person name="Ohm R."/>
            <person name="Martin F."/>
            <person name="Silar P."/>
            <person name="Natvig D."/>
            <person name="Lalanne C."/>
            <person name="Gautier V."/>
            <person name="Ament-Velasquez S.L."/>
            <person name="Kruys A."/>
            <person name="Hutchinson M.I."/>
            <person name="Powell A.J."/>
            <person name="Barry K."/>
            <person name="Miller A.N."/>
            <person name="Grigoriev I.V."/>
            <person name="Debuchy R."/>
            <person name="Gladieux P."/>
            <person name="Thoren M.H."/>
            <person name="Johannesson H."/>
        </authorList>
    </citation>
    <scope>NUCLEOTIDE SEQUENCE</scope>
    <source>
        <strain evidence="6">SMH4131-1</strain>
    </source>
</reference>
<organism evidence="6 7">
    <name type="scientific">Cercophora scortea</name>
    <dbReference type="NCBI Taxonomy" id="314031"/>
    <lineage>
        <taxon>Eukaryota</taxon>
        <taxon>Fungi</taxon>
        <taxon>Dikarya</taxon>
        <taxon>Ascomycota</taxon>
        <taxon>Pezizomycotina</taxon>
        <taxon>Sordariomycetes</taxon>
        <taxon>Sordariomycetidae</taxon>
        <taxon>Sordariales</taxon>
        <taxon>Lasiosphaeriaceae</taxon>
        <taxon>Cercophora</taxon>
    </lineage>
</organism>
<dbReference type="CDD" id="cd12910">
    <property type="entry name" value="SPRY_SSH4_like"/>
    <property type="match status" value="1"/>
</dbReference>
<evidence type="ECO:0000256" key="2">
    <source>
        <dbReference type="ARBA" id="ARBA00022692"/>
    </source>
</evidence>
<dbReference type="GO" id="GO:0016020">
    <property type="term" value="C:membrane"/>
    <property type="evidence" value="ECO:0007669"/>
    <property type="project" value="UniProtKB-SubCell"/>
</dbReference>
<evidence type="ECO:0000256" key="1">
    <source>
        <dbReference type="ARBA" id="ARBA00004370"/>
    </source>
</evidence>
<keyword evidence="4" id="KW-0472">Membrane</keyword>
<dbReference type="Proteomes" id="UP001286456">
    <property type="component" value="Unassembled WGS sequence"/>
</dbReference>
<gene>
    <name evidence="6" type="ORF">B0T19DRAFT_446998</name>
</gene>
<dbReference type="PANTHER" id="PTHR12864">
    <property type="entry name" value="RAN BINDING PROTEIN 9-RELATED"/>
    <property type="match status" value="1"/>
</dbReference>
<evidence type="ECO:0008006" key="8">
    <source>
        <dbReference type="Google" id="ProtNLM"/>
    </source>
</evidence>
<sequence length="450" mass="49194">MCFGRKDTLYDEEPPRPAQGHFPRQPTYAATSEGPKASMPSPVQQSPSPYAPVSPIQAYPPTPAQQQPYQQPQPQPQPYQPPPVELPAAPPVELSAGDDVAPPPGPPPSHRRNEDDYAAPPGPPPSRPPPSQRPVDDFAAPPGPPPSHRPNNDYAPPPGPPPSHTKPSSPPQHDWQSLVPDTSLFPPPPSFFSGYDRSPATNAPEAEAEAGERWCAQHQLTPPLHLDAMALSALTTHNIRLMQPAVGFTGSLNWSAPGVWVGRTDPKATDSCIIGYPPLYAVTQHSPLATHRQKTIYYEVTIRKDAAHKGDVCLALGFAALPYPSFRMPGWHRGSLAVHGDDGHKFINDRWGGKEFTAPFRRGETYGVGMTFRQQEEGRGRMEVEVFFTRQGRESGRWNLHEETDSAQDLPVTGLEGYHDLGCAVGTYGGVSFEVVFEPGRWLYRGVKDV</sequence>
<accession>A0AAE0J1P9</accession>
<feature type="compositionally biased region" description="Pro residues" evidence="5">
    <location>
        <begin position="71"/>
        <end position="90"/>
    </location>
</feature>
<dbReference type="EMBL" id="JAUEPO010000001">
    <property type="protein sequence ID" value="KAK3335304.1"/>
    <property type="molecule type" value="Genomic_DNA"/>
</dbReference>
<evidence type="ECO:0000313" key="6">
    <source>
        <dbReference type="EMBL" id="KAK3335304.1"/>
    </source>
</evidence>
<keyword evidence="3" id="KW-1133">Transmembrane helix</keyword>
<comment type="caution">
    <text evidence="6">The sequence shown here is derived from an EMBL/GenBank/DDBJ whole genome shotgun (WGS) entry which is preliminary data.</text>
</comment>
<keyword evidence="2" id="KW-0812">Transmembrane</keyword>
<proteinExistence type="predicted"/>
<dbReference type="Gene3D" id="2.60.120.920">
    <property type="match status" value="1"/>
</dbReference>
<evidence type="ECO:0000256" key="3">
    <source>
        <dbReference type="ARBA" id="ARBA00022989"/>
    </source>
</evidence>
<feature type="compositionally biased region" description="Pro residues" evidence="5">
    <location>
        <begin position="120"/>
        <end position="132"/>
    </location>
</feature>
<comment type="subcellular location">
    <subcellularLocation>
        <location evidence="1">Membrane</location>
    </subcellularLocation>
</comment>
<dbReference type="AlphaFoldDB" id="A0AAE0J1P9"/>
<dbReference type="InterPro" id="IPR035780">
    <property type="entry name" value="SPRY_Ssh4-like"/>
</dbReference>
<evidence type="ECO:0000313" key="7">
    <source>
        <dbReference type="Proteomes" id="UP001286456"/>
    </source>
</evidence>
<reference evidence="6" key="1">
    <citation type="journal article" date="2023" name="Mol. Phylogenet. Evol.">
        <title>Genome-scale phylogeny and comparative genomics of the fungal order Sordariales.</title>
        <authorList>
            <person name="Hensen N."/>
            <person name="Bonometti L."/>
            <person name="Westerberg I."/>
            <person name="Brannstrom I.O."/>
            <person name="Guillou S."/>
            <person name="Cros-Aarteil S."/>
            <person name="Calhoun S."/>
            <person name="Haridas S."/>
            <person name="Kuo A."/>
            <person name="Mondo S."/>
            <person name="Pangilinan J."/>
            <person name="Riley R."/>
            <person name="LaButti K."/>
            <person name="Andreopoulos B."/>
            <person name="Lipzen A."/>
            <person name="Chen C."/>
            <person name="Yan M."/>
            <person name="Daum C."/>
            <person name="Ng V."/>
            <person name="Clum A."/>
            <person name="Steindorff A."/>
            <person name="Ohm R.A."/>
            <person name="Martin F."/>
            <person name="Silar P."/>
            <person name="Natvig D.O."/>
            <person name="Lalanne C."/>
            <person name="Gautier V."/>
            <person name="Ament-Velasquez S.L."/>
            <person name="Kruys A."/>
            <person name="Hutchinson M.I."/>
            <person name="Powell A.J."/>
            <person name="Barry K."/>
            <person name="Miller A.N."/>
            <person name="Grigoriev I.V."/>
            <person name="Debuchy R."/>
            <person name="Gladieux P."/>
            <person name="Hiltunen Thoren M."/>
            <person name="Johannesson H."/>
        </authorList>
    </citation>
    <scope>NUCLEOTIDE SEQUENCE</scope>
    <source>
        <strain evidence="6">SMH4131-1</strain>
    </source>
</reference>
<dbReference type="InterPro" id="IPR043136">
    <property type="entry name" value="B30.2/SPRY_sf"/>
</dbReference>
<evidence type="ECO:0000256" key="4">
    <source>
        <dbReference type="ARBA" id="ARBA00023136"/>
    </source>
</evidence>
<feature type="compositionally biased region" description="Low complexity" evidence="5">
    <location>
        <begin position="37"/>
        <end position="57"/>
    </location>
</feature>
<name>A0AAE0J1P9_9PEZI</name>
<feature type="compositionally biased region" description="Pro residues" evidence="5">
    <location>
        <begin position="155"/>
        <end position="170"/>
    </location>
</feature>
<dbReference type="PRINTS" id="PR01217">
    <property type="entry name" value="PRICHEXTENSN"/>
</dbReference>